<organism evidence="12 13">
    <name type="scientific">Candidula unifasciata</name>
    <dbReference type="NCBI Taxonomy" id="100452"/>
    <lineage>
        <taxon>Eukaryota</taxon>
        <taxon>Metazoa</taxon>
        <taxon>Spiralia</taxon>
        <taxon>Lophotrochozoa</taxon>
        <taxon>Mollusca</taxon>
        <taxon>Gastropoda</taxon>
        <taxon>Heterobranchia</taxon>
        <taxon>Euthyneura</taxon>
        <taxon>Panpulmonata</taxon>
        <taxon>Eupulmonata</taxon>
        <taxon>Stylommatophora</taxon>
        <taxon>Helicina</taxon>
        <taxon>Helicoidea</taxon>
        <taxon>Geomitridae</taxon>
        <taxon>Candidula</taxon>
    </lineage>
</organism>
<evidence type="ECO:0000256" key="2">
    <source>
        <dbReference type="ARBA" id="ARBA00008661"/>
    </source>
</evidence>
<keyword evidence="4" id="KW-0808">Transferase</keyword>
<evidence type="ECO:0000256" key="7">
    <source>
        <dbReference type="ARBA" id="ARBA00022989"/>
    </source>
</evidence>
<evidence type="ECO:0000256" key="6">
    <source>
        <dbReference type="ARBA" id="ARBA00022968"/>
    </source>
</evidence>
<gene>
    <name evidence="12" type="ORF">CUNI_LOCUS13093</name>
</gene>
<comment type="subcellular location">
    <subcellularLocation>
        <location evidence="1 11">Golgi apparatus membrane</location>
        <topology evidence="1 11">Single-pass type II membrane protein</topology>
    </subcellularLocation>
</comment>
<evidence type="ECO:0000256" key="8">
    <source>
        <dbReference type="ARBA" id="ARBA00023034"/>
    </source>
</evidence>
<evidence type="ECO:0000256" key="9">
    <source>
        <dbReference type="ARBA" id="ARBA00023136"/>
    </source>
</evidence>
<keyword evidence="3 11" id="KW-0328">Glycosyltransferase</keyword>
<proteinExistence type="inferred from homology"/>
<dbReference type="EMBL" id="CAJHNH020002716">
    <property type="protein sequence ID" value="CAG5127535.1"/>
    <property type="molecule type" value="Genomic_DNA"/>
</dbReference>
<evidence type="ECO:0000256" key="10">
    <source>
        <dbReference type="ARBA" id="ARBA00023180"/>
    </source>
</evidence>
<dbReference type="Proteomes" id="UP000678393">
    <property type="component" value="Unassembled WGS sequence"/>
</dbReference>
<dbReference type="GO" id="GO:0016758">
    <property type="term" value="F:hexosyltransferase activity"/>
    <property type="evidence" value="ECO:0007669"/>
    <property type="project" value="InterPro"/>
</dbReference>
<keyword evidence="5" id="KW-0812">Transmembrane</keyword>
<comment type="caution">
    <text evidence="12">The sequence shown here is derived from an EMBL/GenBank/DDBJ whole genome shotgun (WGS) entry which is preliminary data.</text>
</comment>
<name>A0A8S3ZI39_9EUPU</name>
<keyword evidence="10" id="KW-0325">Glycoprotein</keyword>
<dbReference type="PANTHER" id="PTHR11214">
    <property type="entry name" value="BETA-1,3-N-ACETYLGLUCOSAMINYLTRANSFERASE"/>
    <property type="match status" value="1"/>
</dbReference>
<evidence type="ECO:0000256" key="4">
    <source>
        <dbReference type="ARBA" id="ARBA00022679"/>
    </source>
</evidence>
<evidence type="ECO:0000256" key="5">
    <source>
        <dbReference type="ARBA" id="ARBA00022692"/>
    </source>
</evidence>
<sequence>MCCSNLFKVTGRKLIILSLFVFLSVALYARSTYFFSIHTLSSNSSAQTIATPGDIFSHKLQHIPHNRSLFAAQLVSDHPFLMEKIIHSDNFEYIIRPRVTCSGQEIELAICVVISHDNHAGRSVIRRTWGSYANDPKNKAVLVFFVGSEDKESATERRWVRRSRLQEEASIFGDILQENYIDSYRNLSLKSVSILRWVKTVCPKTKYILKVDDDMYVNIPFLMTTMQEFVTESSPPSAFIIGSMQVNALPKRDPSSKWYTSYSVFQEERYPDYVSGPSYVMTSAAAVLLYEATLRVARFWLEDVYITGLCARKAKVRVYDSKYFSYGKPLASGCTFRTMVSGHRYTQEEIIKIHTELYDPNLKC</sequence>
<dbReference type="OrthoDB" id="6381420at2759"/>
<reference evidence="12" key="1">
    <citation type="submission" date="2021-04" db="EMBL/GenBank/DDBJ databases">
        <authorList>
            <consortium name="Molecular Ecology Group"/>
        </authorList>
    </citation>
    <scope>NUCLEOTIDE SEQUENCE</scope>
</reference>
<evidence type="ECO:0000256" key="1">
    <source>
        <dbReference type="ARBA" id="ARBA00004323"/>
    </source>
</evidence>
<dbReference type="GO" id="GO:0000139">
    <property type="term" value="C:Golgi membrane"/>
    <property type="evidence" value="ECO:0007669"/>
    <property type="project" value="UniProtKB-SubCell"/>
</dbReference>
<keyword evidence="7" id="KW-1133">Transmembrane helix</keyword>
<keyword evidence="8 11" id="KW-0333">Golgi apparatus</keyword>
<dbReference type="AlphaFoldDB" id="A0A8S3ZI39"/>
<keyword evidence="6" id="KW-0735">Signal-anchor</keyword>
<dbReference type="Pfam" id="PF01762">
    <property type="entry name" value="Galactosyl_T"/>
    <property type="match status" value="1"/>
</dbReference>
<keyword evidence="9" id="KW-0472">Membrane</keyword>
<evidence type="ECO:0000313" key="13">
    <source>
        <dbReference type="Proteomes" id="UP000678393"/>
    </source>
</evidence>
<dbReference type="GO" id="GO:0006493">
    <property type="term" value="P:protein O-linked glycosylation"/>
    <property type="evidence" value="ECO:0007669"/>
    <property type="project" value="TreeGrafter"/>
</dbReference>
<dbReference type="PANTHER" id="PTHR11214:SF314">
    <property type="entry name" value="HEXOSYLTRANSFERASE"/>
    <property type="match status" value="1"/>
</dbReference>
<evidence type="ECO:0000313" key="12">
    <source>
        <dbReference type="EMBL" id="CAG5127535.1"/>
    </source>
</evidence>
<dbReference type="FunFam" id="3.90.550.50:FF:000001">
    <property type="entry name" value="Hexosyltransferase"/>
    <property type="match status" value="1"/>
</dbReference>
<evidence type="ECO:0000256" key="11">
    <source>
        <dbReference type="RuleBase" id="RU363063"/>
    </source>
</evidence>
<dbReference type="EC" id="2.4.1.-" evidence="11"/>
<evidence type="ECO:0000256" key="3">
    <source>
        <dbReference type="ARBA" id="ARBA00022676"/>
    </source>
</evidence>
<protein>
    <recommendedName>
        <fullName evidence="11">Hexosyltransferase</fullName>
        <ecNumber evidence="11">2.4.1.-</ecNumber>
    </recommendedName>
</protein>
<keyword evidence="13" id="KW-1185">Reference proteome</keyword>
<comment type="similarity">
    <text evidence="2 11">Belongs to the glycosyltransferase 31 family.</text>
</comment>
<dbReference type="InterPro" id="IPR002659">
    <property type="entry name" value="Glyco_trans_31"/>
</dbReference>
<dbReference type="Gene3D" id="3.90.550.50">
    <property type="match status" value="1"/>
</dbReference>
<accession>A0A8S3ZI39</accession>